<accession>A0ABX2HP72</accession>
<dbReference type="PROSITE" id="PS50943">
    <property type="entry name" value="HTH_CROC1"/>
    <property type="match status" value="1"/>
</dbReference>
<organism evidence="2 3">
    <name type="scientific">Enterocloster aldenensis</name>
    <dbReference type="NCBI Taxonomy" id="358742"/>
    <lineage>
        <taxon>Bacteria</taxon>
        <taxon>Bacillati</taxon>
        <taxon>Bacillota</taxon>
        <taxon>Clostridia</taxon>
        <taxon>Lachnospirales</taxon>
        <taxon>Lachnospiraceae</taxon>
        <taxon>Enterocloster</taxon>
    </lineage>
</organism>
<feature type="domain" description="HTH cro/C1-type" evidence="1">
    <location>
        <begin position="5"/>
        <end position="59"/>
    </location>
</feature>
<dbReference type="Pfam" id="PF01381">
    <property type="entry name" value="HTH_3"/>
    <property type="match status" value="1"/>
</dbReference>
<evidence type="ECO:0000313" key="3">
    <source>
        <dbReference type="Proteomes" id="UP000669239"/>
    </source>
</evidence>
<dbReference type="InterPro" id="IPR010982">
    <property type="entry name" value="Lambda_DNA-bd_dom_sf"/>
</dbReference>
<dbReference type="InterPro" id="IPR001387">
    <property type="entry name" value="Cro/C1-type_HTH"/>
</dbReference>
<dbReference type="Gene3D" id="1.10.260.40">
    <property type="entry name" value="lambda repressor-like DNA-binding domains"/>
    <property type="match status" value="1"/>
</dbReference>
<keyword evidence="3" id="KW-1185">Reference proteome</keyword>
<comment type="caution">
    <text evidence="2">The sequence shown here is derived from an EMBL/GenBank/DDBJ whole genome shotgun (WGS) entry which is preliminary data.</text>
</comment>
<evidence type="ECO:0000313" key="2">
    <source>
        <dbReference type="EMBL" id="NSJ51214.1"/>
    </source>
</evidence>
<reference evidence="2 3" key="1">
    <citation type="journal article" date="2020" name="Cell Host Microbe">
        <title>Functional and Genomic Variation between Human-Derived Isolates of Lachnospiraceae Reveals Inter- and Intra-Species Diversity.</title>
        <authorList>
            <person name="Sorbara M.T."/>
            <person name="Littmann E.R."/>
            <person name="Fontana E."/>
            <person name="Moody T.U."/>
            <person name="Kohout C.E."/>
            <person name="Gjonbalaj M."/>
            <person name="Eaton V."/>
            <person name="Seok R."/>
            <person name="Leiner I.M."/>
            <person name="Pamer E.G."/>
        </authorList>
    </citation>
    <scope>NUCLEOTIDE SEQUENCE [LARGE SCALE GENOMIC DNA]</scope>
    <source>
        <strain evidence="2 3">MSK.1.17</strain>
    </source>
</reference>
<gene>
    <name evidence="2" type="ORF">G5B36_21245</name>
</gene>
<dbReference type="CDD" id="cd00093">
    <property type="entry name" value="HTH_XRE"/>
    <property type="match status" value="1"/>
</dbReference>
<dbReference type="EMBL" id="JAAITT010000036">
    <property type="protein sequence ID" value="NSJ51214.1"/>
    <property type="molecule type" value="Genomic_DNA"/>
</dbReference>
<evidence type="ECO:0000259" key="1">
    <source>
        <dbReference type="PROSITE" id="PS50943"/>
    </source>
</evidence>
<proteinExistence type="predicted"/>
<protein>
    <submittedName>
        <fullName evidence="2">Helix-turn-helix transcriptional regulator</fullName>
    </submittedName>
</protein>
<dbReference type="Proteomes" id="UP000669239">
    <property type="component" value="Unassembled WGS sequence"/>
</dbReference>
<sequence>MKILLKEIRENRKLTLRQMEILTGVSKSALSRIEKGEVALDLDVAEMIADGLHIGIDDLYESALKHKKCPDIGTRQGKKRSGPFNH</sequence>
<dbReference type="SMART" id="SM00530">
    <property type="entry name" value="HTH_XRE"/>
    <property type="match status" value="1"/>
</dbReference>
<dbReference type="SUPFAM" id="SSF47413">
    <property type="entry name" value="lambda repressor-like DNA-binding domains"/>
    <property type="match status" value="1"/>
</dbReference>
<dbReference type="RefSeq" id="WP_165641613.1">
    <property type="nucleotide sequence ID" value="NZ_JAAITT010000036.1"/>
</dbReference>
<name>A0ABX2HP72_9FIRM</name>